<evidence type="ECO:0000313" key="2">
    <source>
        <dbReference type="EMBL" id="RON09586.1"/>
    </source>
</evidence>
<feature type="signal peptide" evidence="1">
    <location>
        <begin position="1"/>
        <end position="23"/>
    </location>
</feature>
<proteinExistence type="predicted"/>
<dbReference type="Proteomes" id="UP000286071">
    <property type="component" value="Unassembled WGS sequence"/>
</dbReference>
<dbReference type="AlphaFoldDB" id="A0A423H8R8"/>
<sequence length="167" mass="17751">MFKKIAIAAPLTVLALSSSMAFAEGEERHSINMIASIPTVQFHVKPVEPSLIVDDQRLVHNQVTDELSTLRAQFDTKHAAGSIAAMLEEEAYLGNGVAADKIPLTVTFNGKVLNTSTAVEVVGESESTPGKRVELVVAPTKPATGGYKPGDYTGKVAMRFDAVLTTP</sequence>
<dbReference type="Pfam" id="PF04449">
    <property type="entry name" value="Fimbrial_CS1"/>
    <property type="match status" value="1"/>
</dbReference>
<evidence type="ECO:0000256" key="1">
    <source>
        <dbReference type="SAM" id="SignalP"/>
    </source>
</evidence>
<dbReference type="GO" id="GO:0009289">
    <property type="term" value="C:pilus"/>
    <property type="evidence" value="ECO:0007669"/>
    <property type="project" value="InterPro"/>
</dbReference>
<accession>A0A423H8R8</accession>
<evidence type="ECO:0000313" key="3">
    <source>
        <dbReference type="Proteomes" id="UP000286071"/>
    </source>
</evidence>
<gene>
    <name evidence="2" type="ORF">BK659_10840</name>
</gene>
<reference evidence="2 3" key="1">
    <citation type="submission" date="2016-10" db="EMBL/GenBank/DDBJ databases">
        <title>Comparative genome analysis of multiple Pseudomonas spp. focuses on biocontrol and plant growth promoting traits.</title>
        <authorList>
            <person name="Tao X.-Y."/>
            <person name="Taylor C.G."/>
        </authorList>
    </citation>
    <scope>NUCLEOTIDE SEQUENCE [LARGE SCALE GENOMIC DNA]</scope>
    <source>
        <strain evidence="2 3">48H11</strain>
    </source>
</reference>
<dbReference type="InterPro" id="IPR007540">
    <property type="entry name" value="Fimbrial_CS1-type"/>
</dbReference>
<comment type="caution">
    <text evidence="2">The sequence shown here is derived from an EMBL/GenBank/DDBJ whole genome shotgun (WGS) entry which is preliminary data.</text>
</comment>
<protein>
    <recommendedName>
        <fullName evidence="4">Adhesin</fullName>
    </recommendedName>
</protein>
<dbReference type="EMBL" id="MOBJ01000007">
    <property type="protein sequence ID" value="RON09586.1"/>
    <property type="molecule type" value="Genomic_DNA"/>
</dbReference>
<dbReference type="RefSeq" id="WP_259740242.1">
    <property type="nucleotide sequence ID" value="NZ_MOBJ01000007.1"/>
</dbReference>
<feature type="chain" id="PRO_5019453828" description="Adhesin" evidence="1">
    <location>
        <begin position="24"/>
        <end position="167"/>
    </location>
</feature>
<keyword evidence="1" id="KW-0732">Signal</keyword>
<name>A0A423H8R8_9PSED</name>
<dbReference type="Gene3D" id="2.60.40.2040">
    <property type="entry name" value="CFA/I fimbrial subunit E, pilin domain"/>
    <property type="match status" value="1"/>
</dbReference>
<organism evidence="2 3">
    <name type="scientific">Pseudomonas brassicacearum</name>
    <dbReference type="NCBI Taxonomy" id="930166"/>
    <lineage>
        <taxon>Bacteria</taxon>
        <taxon>Pseudomonadati</taxon>
        <taxon>Pseudomonadota</taxon>
        <taxon>Gammaproteobacteria</taxon>
        <taxon>Pseudomonadales</taxon>
        <taxon>Pseudomonadaceae</taxon>
        <taxon>Pseudomonas</taxon>
    </lineage>
</organism>
<evidence type="ECO:0008006" key="4">
    <source>
        <dbReference type="Google" id="ProtNLM"/>
    </source>
</evidence>